<dbReference type="Pfam" id="PF00180">
    <property type="entry name" value="Iso_dh"/>
    <property type="match status" value="1"/>
</dbReference>
<evidence type="ECO:0000313" key="4">
    <source>
        <dbReference type="EMBL" id="SNX75527.1"/>
    </source>
</evidence>
<reference evidence="4 5" key="1">
    <citation type="submission" date="2017-08" db="EMBL/GenBank/DDBJ databases">
        <authorList>
            <person name="de Groot N.N."/>
        </authorList>
    </citation>
    <scope>NUCLEOTIDE SEQUENCE [LARGE SCALE GENOMIC DNA]</scope>
    <source>
        <strain evidence="4 5">JC228</strain>
    </source>
</reference>
<dbReference type="Proteomes" id="UP000219546">
    <property type="component" value="Unassembled WGS sequence"/>
</dbReference>
<evidence type="ECO:0000259" key="3">
    <source>
        <dbReference type="SMART" id="SM01329"/>
    </source>
</evidence>
<sequence>MGKYVLGVMKGDGIGPEIVTETVKVLHAVEAAIDGLEFDCKELPIGLDAYETMGSTLPEQTINALKKCDAGILGPLTTHSYEKDNPHTVNASGALRRKFDLYANIRPARNFPGVKTRYDGIDLVVVRENTEGMYADRNLYYGNGEIMPDPDTVLSFRVVTRKGSERISKIGLELANARKKKYASLVHKMNVLDKGCGLFVNSAKKVANHYPEVKIDDYHIDAFALHLVQRPEDFDVIITTNMFGDILSDLTAGLVGGLGLAPGLNLGDDFMIAQATHGSAPTIAGQSIANPTAEILSAKMMLEWLGIRHQDEKAAQAANLIEEAVEQVLLQGIKTPDLGGNASTSEYGDALVHYIKEKAVSVQGSSLK</sequence>
<dbReference type="Gene3D" id="3.40.718.10">
    <property type="entry name" value="Isopropylmalate Dehydrogenase"/>
    <property type="match status" value="1"/>
</dbReference>
<dbReference type="GO" id="GO:0004449">
    <property type="term" value="F:isocitrate dehydrogenase (NAD+) activity"/>
    <property type="evidence" value="ECO:0007669"/>
    <property type="project" value="TreeGrafter"/>
</dbReference>
<dbReference type="GO" id="GO:0006099">
    <property type="term" value="P:tricarboxylic acid cycle"/>
    <property type="evidence" value="ECO:0007669"/>
    <property type="project" value="TreeGrafter"/>
</dbReference>
<dbReference type="GO" id="GO:0051287">
    <property type="term" value="F:NAD binding"/>
    <property type="evidence" value="ECO:0007669"/>
    <property type="project" value="InterPro"/>
</dbReference>
<keyword evidence="5" id="KW-1185">Reference proteome</keyword>
<dbReference type="RefSeq" id="WP_097160596.1">
    <property type="nucleotide sequence ID" value="NZ_JBEPMQ010000017.1"/>
</dbReference>
<dbReference type="AlphaFoldDB" id="A0A285D6T3"/>
<proteinExistence type="inferred from homology"/>
<dbReference type="PROSITE" id="PS00470">
    <property type="entry name" value="IDH_IMDH"/>
    <property type="match status" value="1"/>
</dbReference>
<accession>A0A285D6T3</accession>
<evidence type="ECO:0000256" key="1">
    <source>
        <dbReference type="ARBA" id="ARBA00007769"/>
    </source>
</evidence>
<protein>
    <submittedName>
        <fullName evidence="4">3-isopropylmalate dehydrogenase</fullName>
    </submittedName>
</protein>
<dbReference type="EMBL" id="OAOP01000013">
    <property type="protein sequence ID" value="SNX75527.1"/>
    <property type="molecule type" value="Genomic_DNA"/>
</dbReference>
<comment type="similarity">
    <text evidence="1">Belongs to the isocitrate and isopropylmalate dehydrogenases family.</text>
</comment>
<dbReference type="InterPro" id="IPR024084">
    <property type="entry name" value="IsoPropMal-DH-like_dom"/>
</dbReference>
<organism evidence="4 5">
    <name type="scientific">Bacillus oleivorans</name>
    <dbReference type="NCBI Taxonomy" id="1448271"/>
    <lineage>
        <taxon>Bacteria</taxon>
        <taxon>Bacillati</taxon>
        <taxon>Bacillota</taxon>
        <taxon>Bacilli</taxon>
        <taxon>Bacillales</taxon>
        <taxon>Bacillaceae</taxon>
        <taxon>Bacillus</taxon>
    </lineage>
</organism>
<dbReference type="PANTHER" id="PTHR11835">
    <property type="entry name" value="DECARBOXYLATING DEHYDROGENASES-ISOCITRATE, ISOPROPYLMALATE, TARTRATE"/>
    <property type="match status" value="1"/>
</dbReference>
<dbReference type="SMART" id="SM01329">
    <property type="entry name" value="Iso_dh"/>
    <property type="match status" value="1"/>
</dbReference>
<dbReference type="GO" id="GO:0006102">
    <property type="term" value="P:isocitrate metabolic process"/>
    <property type="evidence" value="ECO:0007669"/>
    <property type="project" value="TreeGrafter"/>
</dbReference>
<gene>
    <name evidence="4" type="ORF">SAMN05877753_11327</name>
</gene>
<dbReference type="SUPFAM" id="SSF53659">
    <property type="entry name" value="Isocitrate/Isopropylmalate dehydrogenase-like"/>
    <property type="match status" value="1"/>
</dbReference>
<feature type="domain" description="Isopropylmalate dehydrogenase-like" evidence="3">
    <location>
        <begin position="5"/>
        <end position="351"/>
    </location>
</feature>
<dbReference type="OrthoDB" id="9806254at2"/>
<name>A0A285D6T3_9BACI</name>
<dbReference type="InterPro" id="IPR019818">
    <property type="entry name" value="IsoCit/isopropylmalate_DH_CS"/>
</dbReference>
<dbReference type="PANTHER" id="PTHR11835:SF34">
    <property type="entry name" value="ISOCITRATE DEHYDROGENASE [NAD] SUBUNIT ALPHA, MITOCHONDRIAL"/>
    <property type="match status" value="1"/>
</dbReference>
<keyword evidence="2" id="KW-0560">Oxidoreductase</keyword>
<evidence type="ECO:0000313" key="5">
    <source>
        <dbReference type="Proteomes" id="UP000219546"/>
    </source>
</evidence>
<evidence type="ECO:0000256" key="2">
    <source>
        <dbReference type="ARBA" id="ARBA00023002"/>
    </source>
</evidence>
<dbReference type="GO" id="GO:0000287">
    <property type="term" value="F:magnesium ion binding"/>
    <property type="evidence" value="ECO:0007669"/>
    <property type="project" value="InterPro"/>
</dbReference>